<sequence length="52" mass="5773">DRDNHASRRRSFLGATDRPPPERGRGGLPPGRPSGSQSRRFADLARSRQDVC</sequence>
<proteinExistence type="predicted"/>
<accession>A0A6J4M5B3</accession>
<gene>
    <name evidence="2" type="ORF">AVDCRST_MAG93-7065</name>
</gene>
<organism evidence="2">
    <name type="scientific">uncultured Chloroflexia bacterium</name>
    <dbReference type="NCBI Taxonomy" id="1672391"/>
    <lineage>
        <taxon>Bacteria</taxon>
        <taxon>Bacillati</taxon>
        <taxon>Chloroflexota</taxon>
        <taxon>Chloroflexia</taxon>
        <taxon>environmental samples</taxon>
    </lineage>
</organism>
<dbReference type="AlphaFoldDB" id="A0A6J4M5B3"/>
<feature type="non-terminal residue" evidence="2">
    <location>
        <position position="52"/>
    </location>
</feature>
<reference evidence="2" key="1">
    <citation type="submission" date="2020-02" db="EMBL/GenBank/DDBJ databases">
        <authorList>
            <person name="Meier V. D."/>
        </authorList>
    </citation>
    <scope>NUCLEOTIDE SEQUENCE</scope>
    <source>
        <strain evidence="2">AVDCRST_MAG93</strain>
    </source>
</reference>
<protein>
    <submittedName>
        <fullName evidence="2">Uncharacterized protein</fullName>
    </submittedName>
</protein>
<feature type="region of interest" description="Disordered" evidence="1">
    <location>
        <begin position="1"/>
        <end position="52"/>
    </location>
</feature>
<evidence type="ECO:0000313" key="2">
    <source>
        <dbReference type="EMBL" id="CAA9349976.1"/>
    </source>
</evidence>
<feature type="non-terminal residue" evidence="2">
    <location>
        <position position="1"/>
    </location>
</feature>
<feature type="compositionally biased region" description="Basic and acidic residues" evidence="1">
    <location>
        <begin position="40"/>
        <end position="52"/>
    </location>
</feature>
<dbReference type="EMBL" id="CADCTR010002386">
    <property type="protein sequence ID" value="CAA9349976.1"/>
    <property type="molecule type" value="Genomic_DNA"/>
</dbReference>
<evidence type="ECO:0000256" key="1">
    <source>
        <dbReference type="SAM" id="MobiDB-lite"/>
    </source>
</evidence>
<name>A0A6J4M5B3_9CHLR</name>